<evidence type="ECO:0000256" key="2">
    <source>
        <dbReference type="SAM" id="Phobius"/>
    </source>
</evidence>
<name>A0A0C1JLR6_9BACT</name>
<proteinExistence type="predicted"/>
<dbReference type="CDD" id="cd22744">
    <property type="entry name" value="OTU"/>
    <property type="match status" value="1"/>
</dbReference>
<feature type="coiled-coil region" evidence="1">
    <location>
        <begin position="294"/>
        <end position="324"/>
    </location>
</feature>
<dbReference type="AlphaFoldDB" id="A0A0C1JLR6"/>
<dbReference type="RefSeq" id="WP_039358879.1">
    <property type="nucleotide sequence ID" value="NZ_JSAN01000082.1"/>
</dbReference>
<keyword evidence="2" id="KW-0812">Transmembrane</keyword>
<accession>A0A0C1JLR6</accession>
<dbReference type="EMBL" id="JSAN01000082">
    <property type="protein sequence ID" value="KIC71506.1"/>
    <property type="molecule type" value="Genomic_DNA"/>
</dbReference>
<evidence type="ECO:0000256" key="1">
    <source>
        <dbReference type="SAM" id="Coils"/>
    </source>
</evidence>
<keyword evidence="2" id="KW-0472">Membrane</keyword>
<keyword evidence="1" id="KW-0175">Coiled coil</keyword>
<gene>
    <name evidence="3" type="ORF">DB44_DJ00010</name>
</gene>
<feature type="transmembrane region" description="Helical" evidence="2">
    <location>
        <begin position="20"/>
        <end position="43"/>
    </location>
</feature>
<evidence type="ECO:0000313" key="4">
    <source>
        <dbReference type="Proteomes" id="UP000031465"/>
    </source>
</evidence>
<reference evidence="3 4" key="1">
    <citation type="journal article" date="2014" name="Mol. Biol. Evol.">
        <title>Massive expansion of Ubiquitination-related gene families within the Chlamydiae.</title>
        <authorList>
            <person name="Domman D."/>
            <person name="Collingro A."/>
            <person name="Lagkouvardos I."/>
            <person name="Gehre L."/>
            <person name="Weinmaier T."/>
            <person name="Rattei T."/>
            <person name="Subtil A."/>
            <person name="Horn M."/>
        </authorList>
    </citation>
    <scope>NUCLEOTIDE SEQUENCE [LARGE SCALE GENOMIC DNA]</scope>
    <source>
        <strain evidence="3 4">EI2</strain>
    </source>
</reference>
<feature type="coiled-coil region" evidence="1">
    <location>
        <begin position="67"/>
        <end position="94"/>
    </location>
</feature>
<evidence type="ECO:0000313" key="3">
    <source>
        <dbReference type="EMBL" id="KIC71506.1"/>
    </source>
</evidence>
<sequence>MSNLTVQPSSLGNVYTPQSKLLITFNSVTFIALNILSLGKYGVRRIVEQQRKIQHIKCKQAKLVSNTRELLERFENLKNKIFTLEKEVQQTDLTLNFDNRIEDINITNEQLRKRPLESILNNEQSLVMQNFVIPRITFLGLLLANIVSIGFFSFYQFRQNKLHIANLKKETENFQLIISQRQMELAEQINNQLNFLRRTKSLKVEIARLPIGNDFFQINEKKERLKWVAQEIERLDSEVKNLAKQNASYEMEKLGSVAFLKSRVKDLENLNTLIIEKVKKMRSKKNSDDPTLALEELKVRIRREQELTQRLSQLKKDLERESADLTPTEKIYSQIGQINQAYVRVENQGVIPGDYGLNFDGDFDPSKETEYVKNYKGIKTAREFLEVLYANSFKELVELAKHGKINFNKHYKTVIDELNCQALYRFMVLKFMTHSRLEENGCRGYLLKLNADGVSLAAPAPEIVLDCPYGETATSNHLRRINRVVDEFTYAVEPRQNNLPSYDPESLKRLLVDLSEEEKLHLFNLVMEDLIKEDHPEMINTRKFLQQKDNQRVEKIKITFQLVCNFAVILKAKFGPQHLLILKDLYDNEGVKPFKKFKVKNVELKTASTSQTGAILWTPNHACLDPNLKKVIQDTVKTYQDFYRGLNREAVNPKGKICPTNYVGIDMQYWHKHPYFSRHGCLMSAFSALLTTKSELISESTVKQLKNAIAAYLDIPEKAAQFKNQIYNEYKLSVEKYQSYMRGENYLIINVSNFGDLEIQLMAEVIGVKIAVIIDSGSAARQGLDQPLILNEFGLTVPESSYYYFGPNTLEVLYLYKTTFYGNEKTPTYEPLWPKVKNSALLTTPESRSAYEKIYLHAYSSHAYSSIVF</sequence>
<dbReference type="Proteomes" id="UP000031465">
    <property type="component" value="Unassembled WGS sequence"/>
</dbReference>
<feature type="coiled-coil region" evidence="1">
    <location>
        <begin position="218"/>
        <end position="252"/>
    </location>
</feature>
<protein>
    <submittedName>
        <fullName evidence="3">Uncharacterized protein</fullName>
    </submittedName>
</protein>
<keyword evidence="2" id="KW-1133">Transmembrane helix</keyword>
<feature type="transmembrane region" description="Helical" evidence="2">
    <location>
        <begin position="136"/>
        <end position="157"/>
    </location>
</feature>
<dbReference type="PATRIC" id="fig|362787.3.peg.1317"/>
<organism evidence="3 4">
    <name type="scientific">Candidatus Protochlamydia amoebophila</name>
    <dbReference type="NCBI Taxonomy" id="362787"/>
    <lineage>
        <taxon>Bacteria</taxon>
        <taxon>Pseudomonadati</taxon>
        <taxon>Chlamydiota</taxon>
        <taxon>Chlamydiia</taxon>
        <taxon>Parachlamydiales</taxon>
        <taxon>Parachlamydiaceae</taxon>
        <taxon>Candidatus Protochlamydia</taxon>
    </lineage>
</organism>
<comment type="caution">
    <text evidence="3">The sequence shown here is derived from an EMBL/GenBank/DDBJ whole genome shotgun (WGS) entry which is preliminary data.</text>
</comment>